<dbReference type="AlphaFoldDB" id="A0A2M9B6F1"/>
<feature type="compositionally biased region" description="Basic and acidic residues" evidence="1">
    <location>
        <begin position="103"/>
        <end position="118"/>
    </location>
</feature>
<dbReference type="PIRSF" id="PIRSF010256">
    <property type="entry name" value="CoxE_vWa"/>
    <property type="match status" value="1"/>
</dbReference>
<name>A0A2M9B6F1_9ACTN</name>
<dbReference type="InterPro" id="IPR008912">
    <property type="entry name" value="Uncharacterised_CoxE"/>
</dbReference>
<dbReference type="RefSeq" id="WP_245857958.1">
    <property type="nucleotide sequence ID" value="NZ_PGEZ01000002.1"/>
</dbReference>
<accession>A0A2M9B6F1</accession>
<evidence type="ECO:0000256" key="1">
    <source>
        <dbReference type="SAM" id="MobiDB-lite"/>
    </source>
</evidence>
<gene>
    <name evidence="2" type="ORF">CLV56_3023</name>
</gene>
<keyword evidence="3" id="KW-1185">Reference proteome</keyword>
<comment type="caution">
    <text evidence="2">The sequence shown here is derived from an EMBL/GenBank/DDBJ whole genome shotgun (WGS) entry which is preliminary data.</text>
</comment>
<dbReference type="Pfam" id="PF05762">
    <property type="entry name" value="VWA_CoxE"/>
    <property type="match status" value="1"/>
</dbReference>
<evidence type="ECO:0000313" key="3">
    <source>
        <dbReference type="Proteomes" id="UP000230842"/>
    </source>
</evidence>
<feature type="region of interest" description="Disordered" evidence="1">
    <location>
        <begin position="95"/>
        <end position="125"/>
    </location>
</feature>
<evidence type="ECO:0008006" key="4">
    <source>
        <dbReference type="Google" id="ProtNLM"/>
    </source>
</evidence>
<evidence type="ECO:0000313" key="2">
    <source>
        <dbReference type="EMBL" id="PJJ53533.1"/>
    </source>
</evidence>
<dbReference type="EMBL" id="PGEZ01000002">
    <property type="protein sequence ID" value="PJJ53533.1"/>
    <property type="molecule type" value="Genomic_DNA"/>
</dbReference>
<organism evidence="2 3">
    <name type="scientific">Mumia flava</name>
    <dbReference type="NCBI Taxonomy" id="1348852"/>
    <lineage>
        <taxon>Bacteria</taxon>
        <taxon>Bacillati</taxon>
        <taxon>Actinomycetota</taxon>
        <taxon>Actinomycetes</taxon>
        <taxon>Propionibacteriales</taxon>
        <taxon>Nocardioidaceae</taxon>
        <taxon>Mumia</taxon>
    </lineage>
</organism>
<proteinExistence type="predicted"/>
<dbReference type="PANTHER" id="PTHR39338:SF5">
    <property type="entry name" value="BLR6139 PROTEIN"/>
    <property type="match status" value="1"/>
</dbReference>
<dbReference type="InterPro" id="IPR011195">
    <property type="entry name" value="UCP010256"/>
</dbReference>
<protein>
    <recommendedName>
        <fullName evidence="4">VWA domain containing CoxE-like protein</fullName>
    </recommendedName>
</protein>
<reference evidence="2 3" key="1">
    <citation type="submission" date="2017-11" db="EMBL/GenBank/DDBJ databases">
        <title>Genomic Encyclopedia of Archaeal and Bacterial Type Strains, Phase II (KMG-II): From Individual Species to Whole Genera.</title>
        <authorList>
            <person name="Goeker M."/>
        </authorList>
    </citation>
    <scope>NUCLEOTIDE SEQUENCE [LARGE SCALE GENOMIC DNA]</scope>
    <source>
        <strain evidence="2 3">DSM 27763</strain>
    </source>
</reference>
<sequence length="491" mass="52672">MSPREPAEDAVAPTVATPTARVVAMVEALRGHGLVVGTSETVDAARAGEVLGLADRALLREGLAAALLRRSGQRRVFDSVFDVYFPLGVGAREAVRTSSDVGRSGDRRADDGDRRPSGDGDSPQDVVRRLREALVEALASGSRGAMDAVAAAAVDGLGAVPGSGPGGTAPGYSARQTLEMLRPQTTIAAAQAARASSPGFLARLDREEVRRDVEAFRALVQTEANRRTAEGRGRERVARYAVRPDAEAVEFLSADRAQLLEMRRRVQPLARRLATRLSARRRHANRGQIDVRRTLRRSLTTGGVPLRPAFEHRHKARPELVLLCDVSGSVAGFAGFTMLLVQALRDQFSKVRVFAFVNHTDEVTELITAGGTDPAALAARILAHANVAPWHPSSDYGRAFASFVSSYASVIGPRTSVIVLGDARNNYGDPGLPALGTIAARARRSFWLNPEHASRWGLGDSAAPEYARVVEMHECRTIEQLSGLVGRLLPV</sequence>
<dbReference type="PANTHER" id="PTHR39338">
    <property type="entry name" value="BLL5662 PROTEIN-RELATED"/>
    <property type="match status" value="1"/>
</dbReference>
<dbReference type="Proteomes" id="UP000230842">
    <property type="component" value="Unassembled WGS sequence"/>
</dbReference>